<dbReference type="Proteomes" id="UP000693672">
    <property type="component" value="Unassembled WGS sequence"/>
</dbReference>
<feature type="domain" description="Copper amine oxidase-like N-terminal" evidence="2">
    <location>
        <begin position="47"/>
        <end position="152"/>
    </location>
</feature>
<feature type="chain" id="PRO_5036966164" description="Copper amine oxidase-like N-terminal domain-containing protein" evidence="1">
    <location>
        <begin position="26"/>
        <end position="632"/>
    </location>
</feature>
<keyword evidence="1" id="KW-0732">Signal</keyword>
<dbReference type="EMBL" id="CAJVAS010000025">
    <property type="protein sequence ID" value="CAG7643645.1"/>
    <property type="molecule type" value="Genomic_DNA"/>
</dbReference>
<dbReference type="InterPro" id="IPR012854">
    <property type="entry name" value="Cu_amine_oxidase-like_N"/>
</dbReference>
<evidence type="ECO:0000313" key="3">
    <source>
        <dbReference type="EMBL" id="CAG7643645.1"/>
    </source>
</evidence>
<accession>A0A916K4F2</accession>
<comment type="caution">
    <text evidence="3">The sequence shown here is derived from an EMBL/GenBank/DDBJ whole genome shotgun (WGS) entry which is preliminary data.</text>
</comment>
<evidence type="ECO:0000313" key="4">
    <source>
        <dbReference type="Proteomes" id="UP000693672"/>
    </source>
</evidence>
<organism evidence="3 4">
    <name type="scientific">Paenibacillus solanacearum</name>
    <dbReference type="NCBI Taxonomy" id="2048548"/>
    <lineage>
        <taxon>Bacteria</taxon>
        <taxon>Bacillati</taxon>
        <taxon>Bacillota</taxon>
        <taxon>Bacilli</taxon>
        <taxon>Bacillales</taxon>
        <taxon>Paenibacillaceae</taxon>
        <taxon>Paenibacillus</taxon>
    </lineage>
</organism>
<keyword evidence="4" id="KW-1185">Reference proteome</keyword>
<dbReference type="AlphaFoldDB" id="A0A916K4F2"/>
<protein>
    <recommendedName>
        <fullName evidence="2">Copper amine oxidase-like N-terminal domain-containing protein</fullName>
    </recommendedName>
</protein>
<evidence type="ECO:0000259" key="2">
    <source>
        <dbReference type="Pfam" id="PF07833"/>
    </source>
</evidence>
<sequence>MPILRKACIPAIILCAALLPFSAYADEAPAASAVSIQLKLGEDQITINEQSVAVEKPYVSEGATLVPLRVITSAFGAALSWDSETQTVGLKRGTTTITIQIGSKTATVNGKSQPLEAAAELSNGTTMVPLRFIAEAFGAKVTFDEQTASVSITGAQSAASSDLAGIDSDLGKTHIGNSFHGWSMKYPAGLIKDFQSFTEDYVSFEDANGEFTLDVSVDSDMAEGLSQDALLGLLADQADETILEKNYVTEGGRSYARIVTKGSGEMYEYRAYQNGDKVYYLYLTINKADNYKNPVKYSAYKDLLDSFKTSFAANDPSVKDLSMVKEGLRTYTDETYGFSLKLPADWKKGSSRGETITFTDAKGKNSIGFHVTSKKTGETVQTWADRTHKMFVDLWVPEYRKSEPERKLTVDGTEALARRTHNTFDSKGWDATENVYMIKGDYKYFMYFQFEKQDTLSESFIQSTLASISIGKPSASIGTIKDGSESYDRSLTSVVKNKNYNYSISIPTYWKAESTKSSNDLLRFSYDFGGFFIAVEDGLELTPSVVISTMKEGLQPKGRSIPIKEIENRTETVAGVQAQWAVWESQEFVTTACSFQTNGMTFLAYAGHPKAVNTDFMKKLISDTIKSIQVTK</sequence>
<dbReference type="Pfam" id="PF07833">
    <property type="entry name" value="Cu_amine_oxidN1"/>
    <property type="match status" value="1"/>
</dbReference>
<dbReference type="RefSeq" id="WP_218094229.1">
    <property type="nucleotide sequence ID" value="NZ_CAJVAS010000025.1"/>
</dbReference>
<name>A0A916K4F2_9BACL</name>
<feature type="signal peptide" evidence="1">
    <location>
        <begin position="1"/>
        <end position="25"/>
    </location>
</feature>
<evidence type="ECO:0000256" key="1">
    <source>
        <dbReference type="SAM" id="SignalP"/>
    </source>
</evidence>
<gene>
    <name evidence="3" type="ORF">PAESOLCIP111_04517</name>
</gene>
<reference evidence="3" key="1">
    <citation type="submission" date="2021-06" db="EMBL/GenBank/DDBJ databases">
        <authorList>
            <person name="Criscuolo A."/>
        </authorList>
    </citation>
    <scope>NUCLEOTIDE SEQUENCE</scope>
    <source>
        <strain evidence="3">CIP111600</strain>
    </source>
</reference>
<proteinExistence type="predicted"/>